<feature type="domain" description="Kazal-like" evidence="4">
    <location>
        <begin position="674"/>
        <end position="727"/>
    </location>
</feature>
<dbReference type="Pfam" id="PF07648">
    <property type="entry name" value="Kazal_2"/>
    <property type="match status" value="29"/>
</dbReference>
<feature type="domain" description="Kazal-like" evidence="4">
    <location>
        <begin position="311"/>
        <end position="362"/>
    </location>
</feature>
<feature type="domain" description="Kazal-like" evidence="4">
    <location>
        <begin position="71"/>
        <end position="123"/>
    </location>
</feature>
<dbReference type="Proteomes" id="UP000318571">
    <property type="component" value="Chromosome 2"/>
</dbReference>
<dbReference type="Pfam" id="PF00050">
    <property type="entry name" value="Kazal_1"/>
    <property type="match status" value="3"/>
</dbReference>
<dbReference type="PANTHER" id="PTHR10913:SF45">
    <property type="entry name" value="FOLLISTATIN, ISOFORM A-RELATED"/>
    <property type="match status" value="1"/>
</dbReference>
<feature type="domain" description="Kazal-like" evidence="4">
    <location>
        <begin position="1643"/>
        <end position="1695"/>
    </location>
</feature>
<feature type="domain" description="Kazal-like" evidence="4">
    <location>
        <begin position="1361"/>
        <end position="1413"/>
    </location>
</feature>
<dbReference type="GO" id="GO:0005576">
    <property type="term" value="C:extracellular region"/>
    <property type="evidence" value="ECO:0007669"/>
    <property type="project" value="TreeGrafter"/>
</dbReference>
<keyword evidence="6" id="KW-1185">Reference proteome</keyword>
<keyword evidence="1" id="KW-0646">Protease inhibitor</keyword>
<dbReference type="InterPro" id="IPR050653">
    <property type="entry name" value="Prot_Inhib_GrowthFact_Antg"/>
</dbReference>
<feature type="domain" description="Kazal-like" evidence="4">
    <location>
        <begin position="259"/>
        <end position="310"/>
    </location>
</feature>
<feature type="domain" description="Kazal-like" evidence="4">
    <location>
        <begin position="547"/>
        <end position="599"/>
    </location>
</feature>
<evidence type="ECO:0000256" key="1">
    <source>
        <dbReference type="ARBA" id="ARBA00022690"/>
    </source>
</evidence>
<dbReference type="STRING" id="6832.A0A553P9W0"/>
<evidence type="ECO:0000313" key="6">
    <source>
        <dbReference type="Proteomes" id="UP000318571"/>
    </source>
</evidence>
<evidence type="ECO:0000256" key="3">
    <source>
        <dbReference type="ARBA" id="ARBA00023157"/>
    </source>
</evidence>
<dbReference type="Gene3D" id="3.30.60.30">
    <property type="match status" value="32"/>
</dbReference>
<dbReference type="EMBL" id="VCGU01000005">
    <property type="protein sequence ID" value="TRY74458.1"/>
    <property type="molecule type" value="Genomic_DNA"/>
</dbReference>
<reference evidence="5 6" key="1">
    <citation type="journal article" date="2018" name="Nat. Ecol. Evol.">
        <title>Genomic signatures of mitonuclear coevolution across populations of Tigriopus californicus.</title>
        <authorList>
            <person name="Barreto F.S."/>
            <person name="Watson E.T."/>
            <person name="Lima T.G."/>
            <person name="Willett C.S."/>
            <person name="Edmands S."/>
            <person name="Li W."/>
            <person name="Burton R.S."/>
        </authorList>
    </citation>
    <scope>NUCLEOTIDE SEQUENCE [LARGE SCALE GENOMIC DNA]</scope>
    <source>
        <strain evidence="5 6">San Diego</strain>
    </source>
</reference>
<keyword evidence="3" id="KW-1015">Disulfide bond</keyword>
<feature type="domain" description="Kazal-like" evidence="4">
    <location>
        <begin position="917"/>
        <end position="968"/>
    </location>
</feature>
<feature type="domain" description="Kazal-like" evidence="4">
    <location>
        <begin position="363"/>
        <end position="413"/>
    </location>
</feature>
<protein>
    <recommendedName>
        <fullName evidence="4">Kazal-like domain-containing protein</fullName>
    </recommendedName>
</protein>
<evidence type="ECO:0000313" key="5">
    <source>
        <dbReference type="EMBL" id="TRY74458.1"/>
    </source>
</evidence>
<feature type="domain" description="Kazal-like" evidence="4">
    <location>
        <begin position="1249"/>
        <end position="1301"/>
    </location>
</feature>
<dbReference type="CDD" id="cd00104">
    <property type="entry name" value="KAZAL_FS"/>
    <property type="match status" value="32"/>
</dbReference>
<feature type="domain" description="Kazal-like" evidence="4">
    <location>
        <begin position="1587"/>
        <end position="1639"/>
    </location>
</feature>
<proteinExistence type="predicted"/>
<evidence type="ECO:0000256" key="2">
    <source>
        <dbReference type="ARBA" id="ARBA00022900"/>
    </source>
</evidence>
<feature type="domain" description="Kazal-like" evidence="4">
    <location>
        <begin position="141"/>
        <end position="193"/>
    </location>
</feature>
<evidence type="ECO:0000259" key="4">
    <source>
        <dbReference type="PROSITE" id="PS51465"/>
    </source>
</evidence>
<feature type="domain" description="Kazal-like" evidence="4">
    <location>
        <begin position="1531"/>
        <end position="1583"/>
    </location>
</feature>
<feature type="domain" description="Kazal-like" evidence="4">
    <location>
        <begin position="1024"/>
        <end position="1078"/>
    </location>
</feature>
<gene>
    <name evidence="5" type="ORF">TCAL_12493</name>
</gene>
<dbReference type="PANTHER" id="PTHR10913">
    <property type="entry name" value="FOLLISTATIN-RELATED"/>
    <property type="match status" value="1"/>
</dbReference>
<feature type="domain" description="Kazal-like" evidence="4">
    <location>
        <begin position="1418"/>
        <end position="1470"/>
    </location>
</feature>
<feature type="domain" description="Kazal-like" evidence="4">
    <location>
        <begin position="745"/>
        <end position="797"/>
    </location>
</feature>
<feature type="domain" description="Kazal-like" evidence="4">
    <location>
        <begin position="804"/>
        <end position="856"/>
    </location>
</feature>
<feature type="domain" description="Kazal-like" evidence="4">
    <location>
        <begin position="200"/>
        <end position="252"/>
    </location>
</feature>
<dbReference type="SUPFAM" id="SSF100895">
    <property type="entry name" value="Kazal-type serine protease inhibitors"/>
    <property type="match status" value="32"/>
</dbReference>
<feature type="domain" description="Kazal-like" evidence="4">
    <location>
        <begin position="1474"/>
        <end position="1527"/>
    </location>
</feature>
<feature type="domain" description="Kazal-like" evidence="4">
    <location>
        <begin position="1698"/>
        <end position="1750"/>
    </location>
</feature>
<feature type="domain" description="Kazal-like" evidence="4">
    <location>
        <begin position="1083"/>
        <end position="1135"/>
    </location>
</feature>
<feature type="domain" description="Kazal-like" evidence="4">
    <location>
        <begin position="614"/>
        <end position="666"/>
    </location>
</feature>
<comment type="caution">
    <text evidence="5">The sequence shown here is derived from an EMBL/GenBank/DDBJ whole genome shotgun (WGS) entry which is preliminary data.</text>
</comment>
<sequence>QCSNDCPKVMKPICGSDGVTYANECLLNYEACKTGSNIKITARGPCTESSNVSDTPPEMTVNPALLENGDEDPESECDQNCPKTLKPVCGSDGETYPNDCELNLVACQRGEFLAKTSDGACPSVTESAEKEEILAATVPEVDNSSDCESNCSAIYAPLCGSDNVTYSSWCHLKEAECVSGEKIFEISQGPCREPNTDALNAEEDDCPDRCQSAFKLVCGSDGNTYSSECSLREFACKLEQNVTWVHDGPCPRNSSSHHYEDETGCNCTVSFKYAPVCGTNNQTYPEECILQKEACAKNDPTLVVKYLGVCAEDTRCARSCRQDFEPVCGSDGSTYSNRCTLESEACQQNKDINVLYEGVCGHQTEECPKLCMAVFEPVCGSDNQTYANECELKVTACKERSNLTLGFVGSCEMRITRHSDGDELENKDCPDICPLIFKPTCGTDGQTYDNECKLRSAACFSKTNITVEHEGSCKTLPQFQPIESEDGGCHFSCQDVTTIPVPVCSSNNETYGSECEMKKEACLLNLTLTVQSEGTCDQPKIPANNTLNIKKICPVMCPAKFKPVCGSDGESYDNECRLEMAQCERDQKLFKAFDGLCETKERSDALLASSQSTDVYSNSCNLKCTNELRPVCGTNGQTFNNRCLLDMFNCENTNLVGIDFEGDCDFPILAALEQEEISNCELSCSAEDVDPVCGTDGKTYSSECFLKRWSCQLNKPIYVSYRGPCASNSVPEIIFAALETEEQEEPQENDCNFRCTNEYRPVCGDNGETFGSQCQLDQSNCLNGTNISTAFQGDCSLPPVAALEADEPTCSEFCPLDPEPVCGTDGLTYTNECFLLKKACEQGINLWVSYPSPCGTLFKSSDKLEKCPTGCSKIKKPVCGNDGITYDNACLLKMHNCQQGTYIKVKFAGDCATPLTLELRVNCRATCSGLDHVCGTDGLTYDNECSLKKWACLQNQTTVVAHASTCKRDDLLQPIECPQECPEEKDEVCGSDGQTYPNECKLRKQACLQETALRKLLPGKCPSLEEVFCALEECPNYFKPVCASDNSTYENECHFHHNNTCGDVKTGITILAHDFCETLKVKGNSNEDCQYDCSEIDSPVCGSDQRSYLNGCFLKAAACQTESPITIVHTGECEYIPSESLSNQNECPKLCPAIFAPVCGSDNNTYDNECSLKAKACFDKISVSVAYPGKCEMTVEEVVEKCAQICPTIYAPVCGTDGKSYPNECHLKAKACRDKSGVTVASIGECPSIMEDQPCPVLCPAIYAPVCGSDGQTYPSECNLKSTACQEKSSVVIEFIGECPMIEEDSLADICPALCPAIYAPVCGSDGQTYPSKCNFMAKACEDKSNLTIVSIGECPSLEQEVTGPACPTFCPAIYAPVCGTDGQTYPSDCNLKAQACQDKSNLAIASFGECRQDSVMEDNGEDCATFCPEVFSPICGTDNNTYSNECSLKSKSCLDKTNVTAAYPGACVALGATGANNGCPLLCPETNSPVCGSDNKTYTNECHLRKEVCQAESSKLTIASFGECLISTSEEGQEDCPIFCPAIYAPVCGSDNASYPNECSLKAKGCAEKVDITVLYNGECVTTEGEPSTEECPQKCPTIFSPVCGSDGKTYTNECNLKVQTCAEKTGVTVAFPGFCDKDMLAALEEDCPIICPTLIAPVCGSDGKTYSNECSLDAQACIEKSGVTIAHSGACPEEMVTEEIACPNDCPDNFAPVCGSDGETYMNACALKLKKCESATEIFVAHDGKCLKDILETTLQECPLICPSIEAPVCGSDGETYPNDCSLKAKACTDVSQLTIAHIGMCLKDIVEGASGECPVVCPAIDAPVCGSDDKTYPSECSLKATACAEKSGLVVAYAGKCETDQKEE</sequence>
<feature type="domain" description="Kazal-like" evidence="4">
    <location>
        <begin position="1305"/>
        <end position="1357"/>
    </location>
</feature>
<organism evidence="5 6">
    <name type="scientific">Tigriopus californicus</name>
    <name type="common">Marine copepod</name>
    <dbReference type="NCBI Taxonomy" id="6832"/>
    <lineage>
        <taxon>Eukaryota</taxon>
        <taxon>Metazoa</taxon>
        <taxon>Ecdysozoa</taxon>
        <taxon>Arthropoda</taxon>
        <taxon>Crustacea</taxon>
        <taxon>Multicrustacea</taxon>
        <taxon>Hexanauplia</taxon>
        <taxon>Copepoda</taxon>
        <taxon>Harpacticoida</taxon>
        <taxon>Harpacticidae</taxon>
        <taxon>Tigriopus</taxon>
    </lineage>
</organism>
<feature type="non-terminal residue" evidence="5">
    <location>
        <position position="1"/>
    </location>
</feature>
<keyword evidence="2" id="KW-0722">Serine protease inhibitor</keyword>
<feature type="domain" description="Kazal-like" evidence="4">
    <location>
        <begin position="423"/>
        <end position="475"/>
    </location>
</feature>
<feature type="domain" description="Kazal-like" evidence="4">
    <location>
        <begin position="1141"/>
        <end position="1193"/>
    </location>
</feature>
<feature type="domain" description="Kazal-like" evidence="4">
    <location>
        <begin position="483"/>
        <end position="538"/>
    </location>
</feature>
<feature type="domain" description="Kazal-like" evidence="4">
    <location>
        <begin position="1754"/>
        <end position="1806"/>
    </location>
</feature>
<feature type="domain" description="Kazal-like" evidence="4">
    <location>
        <begin position="1"/>
        <end position="48"/>
    </location>
</feature>
<dbReference type="SMART" id="SM00280">
    <property type="entry name" value="KAZAL"/>
    <property type="match status" value="32"/>
</dbReference>
<feature type="domain" description="Kazal-like" evidence="4">
    <location>
        <begin position="861"/>
        <end position="913"/>
    </location>
</feature>
<feature type="domain" description="Kazal-like" evidence="4">
    <location>
        <begin position="971"/>
        <end position="1023"/>
    </location>
</feature>
<feature type="domain" description="Kazal-like" evidence="4">
    <location>
        <begin position="1196"/>
        <end position="1248"/>
    </location>
</feature>
<dbReference type="InterPro" id="IPR002350">
    <property type="entry name" value="Kazal_dom"/>
</dbReference>
<dbReference type="OMA" id="FADPCAV"/>
<accession>A0A553P9W0</accession>
<name>A0A553P9W0_TIGCA</name>
<dbReference type="PROSITE" id="PS51465">
    <property type="entry name" value="KAZAL_2"/>
    <property type="match status" value="32"/>
</dbReference>
<dbReference type="InterPro" id="IPR036058">
    <property type="entry name" value="Kazal_dom_sf"/>
</dbReference>
<feature type="domain" description="Kazal-like" evidence="4">
    <location>
        <begin position="1810"/>
        <end position="1862"/>
    </location>
</feature>